<organism evidence="2 3">
    <name type="scientific">Curtobacterium citreum</name>
    <dbReference type="NCBI Taxonomy" id="2036"/>
    <lineage>
        <taxon>Bacteria</taxon>
        <taxon>Bacillati</taxon>
        <taxon>Actinomycetota</taxon>
        <taxon>Actinomycetes</taxon>
        <taxon>Micrococcales</taxon>
        <taxon>Microbacteriaceae</taxon>
        <taxon>Curtobacterium</taxon>
    </lineage>
</organism>
<evidence type="ECO:0000313" key="3">
    <source>
        <dbReference type="Proteomes" id="UP001370299"/>
    </source>
</evidence>
<name>A0ABU8YEZ2_9MICO</name>
<keyword evidence="1" id="KW-0812">Transmembrane</keyword>
<feature type="transmembrane region" description="Helical" evidence="1">
    <location>
        <begin position="29"/>
        <end position="50"/>
    </location>
</feature>
<evidence type="ECO:0000313" key="2">
    <source>
        <dbReference type="EMBL" id="MEK0173080.1"/>
    </source>
</evidence>
<keyword evidence="1" id="KW-1133">Transmembrane helix</keyword>
<keyword evidence="3" id="KW-1185">Reference proteome</keyword>
<protein>
    <submittedName>
        <fullName evidence="2">Uncharacterized protein</fullName>
    </submittedName>
</protein>
<proteinExistence type="predicted"/>
<dbReference type="Proteomes" id="UP001370299">
    <property type="component" value="Unassembled WGS sequence"/>
</dbReference>
<comment type="caution">
    <text evidence="2">The sequence shown here is derived from an EMBL/GenBank/DDBJ whole genome shotgun (WGS) entry which is preliminary data.</text>
</comment>
<reference evidence="2 3" key="1">
    <citation type="submission" date="2024-03" db="EMBL/GenBank/DDBJ databases">
        <title>Whole genomes of four grape xylem sap localized bacterial endophytes.</title>
        <authorList>
            <person name="Kumar G."/>
            <person name="Savka M.A."/>
        </authorList>
    </citation>
    <scope>NUCLEOTIDE SEQUENCE [LARGE SCALE GENOMIC DNA]</scope>
    <source>
        <strain evidence="2 3">RIT_GXS8</strain>
    </source>
</reference>
<dbReference type="EMBL" id="JBBLYY010000077">
    <property type="protein sequence ID" value="MEK0173080.1"/>
    <property type="molecule type" value="Genomic_DNA"/>
</dbReference>
<accession>A0ABU8YEZ2</accession>
<keyword evidence="1" id="KW-0472">Membrane</keyword>
<gene>
    <name evidence="2" type="ORF">WMN62_16520</name>
</gene>
<dbReference type="RefSeq" id="WP_181437361.1">
    <property type="nucleotide sequence ID" value="NZ_JBBKAP010000076.1"/>
</dbReference>
<evidence type="ECO:0000256" key="1">
    <source>
        <dbReference type="SAM" id="Phobius"/>
    </source>
</evidence>
<sequence length="56" mass="5634">MQDPASVSAPHVVPSASPGADTADLLESLVFDVFVVAGVLAVFGVVALIAKGVERL</sequence>